<accession>A0A1B6QIF0</accession>
<evidence type="ECO:0000313" key="2">
    <source>
        <dbReference type="EMBL" id="KXG37695.1"/>
    </source>
</evidence>
<gene>
    <name evidence="2" type="ORF">SORBI_3001G110800</name>
</gene>
<dbReference type="EMBL" id="CM000760">
    <property type="protein sequence ID" value="KXG37695.1"/>
    <property type="molecule type" value="Genomic_DNA"/>
</dbReference>
<reference evidence="3" key="2">
    <citation type="journal article" date="2018" name="Plant J.">
        <title>The Sorghum bicolor reference genome: improved assembly, gene annotations, a transcriptome atlas, and signatures of genome organization.</title>
        <authorList>
            <person name="McCormick R.F."/>
            <person name="Truong S.K."/>
            <person name="Sreedasyam A."/>
            <person name="Jenkins J."/>
            <person name="Shu S."/>
            <person name="Sims D."/>
            <person name="Kennedy M."/>
            <person name="Amirebrahimi M."/>
            <person name="Weers B.D."/>
            <person name="McKinley B."/>
            <person name="Mattison A."/>
            <person name="Morishige D.T."/>
            <person name="Grimwood J."/>
            <person name="Schmutz J."/>
            <person name="Mullet J.E."/>
        </authorList>
    </citation>
    <scope>NUCLEOTIDE SEQUENCE [LARGE SCALE GENOMIC DNA]</scope>
    <source>
        <strain evidence="3">cv. BTx623</strain>
    </source>
</reference>
<dbReference type="InParanoid" id="A0A1B6QIF0"/>
<proteinExistence type="predicted"/>
<dbReference type="AlphaFoldDB" id="A0A1B6QIF0"/>
<keyword evidence="3" id="KW-1185">Reference proteome</keyword>
<name>A0A1B6QIF0_SORBI</name>
<sequence>MSSAIRTSTQEEGRRGHGHRTTGAIRCSPFSSSQGVDLICNGKSKSLHQVMGGCGKKFMKDELVFKPKEDMRSHGVLDVGFCKMEVTVAWSLISYHPVPLNVY</sequence>
<evidence type="ECO:0000256" key="1">
    <source>
        <dbReference type="SAM" id="MobiDB-lite"/>
    </source>
</evidence>
<dbReference type="Gramene" id="KXG37695">
    <property type="protein sequence ID" value="KXG37695"/>
    <property type="gene ID" value="SORBI_3001G110800"/>
</dbReference>
<feature type="region of interest" description="Disordered" evidence="1">
    <location>
        <begin position="1"/>
        <end position="24"/>
    </location>
</feature>
<reference evidence="2 3" key="1">
    <citation type="journal article" date="2009" name="Nature">
        <title>The Sorghum bicolor genome and the diversification of grasses.</title>
        <authorList>
            <person name="Paterson A.H."/>
            <person name="Bowers J.E."/>
            <person name="Bruggmann R."/>
            <person name="Dubchak I."/>
            <person name="Grimwood J."/>
            <person name="Gundlach H."/>
            <person name="Haberer G."/>
            <person name="Hellsten U."/>
            <person name="Mitros T."/>
            <person name="Poliakov A."/>
            <person name="Schmutz J."/>
            <person name="Spannagl M."/>
            <person name="Tang H."/>
            <person name="Wang X."/>
            <person name="Wicker T."/>
            <person name="Bharti A.K."/>
            <person name="Chapman J."/>
            <person name="Feltus F.A."/>
            <person name="Gowik U."/>
            <person name="Grigoriev I.V."/>
            <person name="Lyons E."/>
            <person name="Maher C.A."/>
            <person name="Martis M."/>
            <person name="Narechania A."/>
            <person name="Otillar R.P."/>
            <person name="Penning B.W."/>
            <person name="Salamov A.A."/>
            <person name="Wang Y."/>
            <person name="Zhang L."/>
            <person name="Carpita N.C."/>
            <person name="Freeling M."/>
            <person name="Gingle A.R."/>
            <person name="Hash C.T."/>
            <person name="Keller B."/>
            <person name="Klein P."/>
            <person name="Kresovich S."/>
            <person name="McCann M.C."/>
            <person name="Ming R."/>
            <person name="Peterson D.G."/>
            <person name="Mehboob-ur-Rahman"/>
            <person name="Ware D."/>
            <person name="Westhoff P."/>
            <person name="Mayer K.F."/>
            <person name="Messing J."/>
            <person name="Rokhsar D.S."/>
        </authorList>
    </citation>
    <scope>NUCLEOTIDE SEQUENCE [LARGE SCALE GENOMIC DNA]</scope>
    <source>
        <strain evidence="3">cv. BTx623</strain>
    </source>
</reference>
<dbReference type="Proteomes" id="UP000000768">
    <property type="component" value="Chromosome 1"/>
</dbReference>
<evidence type="ECO:0000313" key="3">
    <source>
        <dbReference type="Proteomes" id="UP000000768"/>
    </source>
</evidence>
<organism evidence="2 3">
    <name type="scientific">Sorghum bicolor</name>
    <name type="common">Sorghum</name>
    <name type="synonym">Sorghum vulgare</name>
    <dbReference type="NCBI Taxonomy" id="4558"/>
    <lineage>
        <taxon>Eukaryota</taxon>
        <taxon>Viridiplantae</taxon>
        <taxon>Streptophyta</taxon>
        <taxon>Embryophyta</taxon>
        <taxon>Tracheophyta</taxon>
        <taxon>Spermatophyta</taxon>
        <taxon>Magnoliopsida</taxon>
        <taxon>Liliopsida</taxon>
        <taxon>Poales</taxon>
        <taxon>Poaceae</taxon>
        <taxon>PACMAD clade</taxon>
        <taxon>Panicoideae</taxon>
        <taxon>Andropogonodae</taxon>
        <taxon>Andropogoneae</taxon>
        <taxon>Sorghinae</taxon>
        <taxon>Sorghum</taxon>
    </lineage>
</organism>
<protein>
    <submittedName>
        <fullName evidence="2">Uncharacterized protein</fullName>
    </submittedName>
</protein>